<organism evidence="11 12">
    <name type="scientific">Lipomyces tetrasporus</name>
    <dbReference type="NCBI Taxonomy" id="54092"/>
    <lineage>
        <taxon>Eukaryota</taxon>
        <taxon>Fungi</taxon>
        <taxon>Dikarya</taxon>
        <taxon>Ascomycota</taxon>
        <taxon>Saccharomycotina</taxon>
        <taxon>Lipomycetes</taxon>
        <taxon>Lipomycetales</taxon>
        <taxon>Lipomycetaceae</taxon>
        <taxon>Lipomyces</taxon>
    </lineage>
</organism>
<protein>
    <recommendedName>
        <fullName evidence="8">Ammonium transporter</fullName>
    </recommendedName>
</protein>
<feature type="transmembrane region" description="Helical" evidence="8">
    <location>
        <begin position="12"/>
        <end position="35"/>
    </location>
</feature>
<feature type="transmembrane region" description="Helical" evidence="8">
    <location>
        <begin position="277"/>
        <end position="302"/>
    </location>
</feature>
<proteinExistence type="inferred from homology"/>
<keyword evidence="7 8" id="KW-0924">Ammonia transport</keyword>
<feature type="transmembrane region" description="Helical" evidence="8">
    <location>
        <begin position="377"/>
        <end position="402"/>
    </location>
</feature>
<evidence type="ECO:0000313" key="12">
    <source>
        <dbReference type="Proteomes" id="UP001217417"/>
    </source>
</evidence>
<feature type="transmembrane region" description="Helical" evidence="8">
    <location>
        <begin position="113"/>
        <end position="132"/>
    </location>
</feature>
<evidence type="ECO:0000259" key="10">
    <source>
        <dbReference type="Pfam" id="PF00909"/>
    </source>
</evidence>
<dbReference type="Pfam" id="PF00909">
    <property type="entry name" value="Ammonium_transp"/>
    <property type="match status" value="1"/>
</dbReference>
<dbReference type="RefSeq" id="XP_056040052.1">
    <property type="nucleotide sequence ID" value="XM_056190830.1"/>
</dbReference>
<feature type="transmembrane region" description="Helical" evidence="8">
    <location>
        <begin position="244"/>
        <end position="265"/>
    </location>
</feature>
<comment type="subcellular location">
    <subcellularLocation>
        <location evidence="8">Cell membrane</location>
        <topology evidence="8">Multi-pass membrane protein</topology>
    </subcellularLocation>
    <subcellularLocation>
        <location evidence="1">Membrane</location>
        <topology evidence="1">Multi-pass membrane protein</topology>
    </subcellularLocation>
</comment>
<keyword evidence="12" id="KW-1185">Reference proteome</keyword>
<evidence type="ECO:0000256" key="4">
    <source>
        <dbReference type="ARBA" id="ARBA00022692"/>
    </source>
</evidence>
<feature type="transmembrane region" description="Helical" evidence="8">
    <location>
        <begin position="139"/>
        <end position="165"/>
    </location>
</feature>
<dbReference type="PANTHER" id="PTHR43029:SF10">
    <property type="entry name" value="AMMONIUM TRANSPORTER MEP2"/>
    <property type="match status" value="1"/>
</dbReference>
<evidence type="ECO:0000256" key="1">
    <source>
        <dbReference type="ARBA" id="ARBA00004141"/>
    </source>
</evidence>
<keyword evidence="4 8" id="KW-0812">Transmembrane</keyword>
<evidence type="ECO:0000256" key="8">
    <source>
        <dbReference type="RuleBase" id="RU362002"/>
    </source>
</evidence>
<dbReference type="Proteomes" id="UP001217417">
    <property type="component" value="Unassembled WGS sequence"/>
</dbReference>
<dbReference type="Gene3D" id="1.10.3430.10">
    <property type="entry name" value="Ammonium transporter AmtB like domains"/>
    <property type="match status" value="1"/>
</dbReference>
<feature type="domain" description="Ammonium transporter AmtB-like" evidence="10">
    <location>
        <begin position="13"/>
        <end position="426"/>
    </location>
</feature>
<dbReference type="InterPro" id="IPR029020">
    <property type="entry name" value="Ammonium/urea_transptr"/>
</dbReference>
<dbReference type="EMBL" id="JARPMG010000013">
    <property type="protein sequence ID" value="KAJ8096602.1"/>
    <property type="molecule type" value="Genomic_DNA"/>
</dbReference>
<evidence type="ECO:0000256" key="2">
    <source>
        <dbReference type="ARBA" id="ARBA00005887"/>
    </source>
</evidence>
<dbReference type="InterPro" id="IPR024041">
    <property type="entry name" value="NH4_transpt_AmtB-like_dom"/>
</dbReference>
<name>A0AAD7QMG8_9ASCO</name>
<evidence type="ECO:0000256" key="3">
    <source>
        <dbReference type="ARBA" id="ARBA00022448"/>
    </source>
</evidence>
<dbReference type="SUPFAM" id="SSF111352">
    <property type="entry name" value="Ammonium transporter"/>
    <property type="match status" value="1"/>
</dbReference>
<dbReference type="PANTHER" id="PTHR43029">
    <property type="entry name" value="AMMONIUM TRANSPORTER MEP2"/>
    <property type="match status" value="1"/>
</dbReference>
<feature type="transmembrane region" description="Helical" evidence="8">
    <location>
        <begin position="177"/>
        <end position="195"/>
    </location>
</feature>
<dbReference type="GO" id="GO:0005886">
    <property type="term" value="C:plasma membrane"/>
    <property type="evidence" value="ECO:0007669"/>
    <property type="project" value="UniProtKB-SubCell"/>
</dbReference>
<evidence type="ECO:0000256" key="7">
    <source>
        <dbReference type="ARBA" id="ARBA00023177"/>
    </source>
</evidence>
<comment type="similarity">
    <text evidence="2 8">Belongs to the ammonia transporter channel (TC 1.A.11.2) family.</text>
</comment>
<keyword evidence="5 8" id="KW-1133">Transmembrane helix</keyword>
<dbReference type="AlphaFoldDB" id="A0AAD7QMG8"/>
<evidence type="ECO:0000256" key="5">
    <source>
        <dbReference type="ARBA" id="ARBA00022989"/>
    </source>
</evidence>
<reference evidence="11" key="1">
    <citation type="submission" date="2023-03" db="EMBL/GenBank/DDBJ databases">
        <title>Near-Complete genome sequence of Lipomyces tetrasporous NRRL Y-64009, an oleaginous yeast capable of growing on lignocellulosic hydrolysates.</title>
        <authorList>
            <consortium name="Lawrence Berkeley National Laboratory"/>
            <person name="Jagtap S.S."/>
            <person name="Liu J.-J."/>
            <person name="Walukiewicz H.E."/>
            <person name="Pangilinan J."/>
            <person name="Lipzen A."/>
            <person name="Ahrendt S."/>
            <person name="Koriabine M."/>
            <person name="Cobaugh K."/>
            <person name="Salamov A."/>
            <person name="Yoshinaga Y."/>
            <person name="Ng V."/>
            <person name="Daum C."/>
            <person name="Grigoriev I.V."/>
            <person name="Slininger P.J."/>
            <person name="Dien B.S."/>
            <person name="Jin Y.-S."/>
            <person name="Rao C.V."/>
        </authorList>
    </citation>
    <scope>NUCLEOTIDE SEQUENCE</scope>
    <source>
        <strain evidence="11">NRRL Y-64009</strain>
    </source>
</reference>
<keyword evidence="6 8" id="KW-0472">Membrane</keyword>
<dbReference type="InterPro" id="IPR018047">
    <property type="entry name" value="Ammonium_transpt_CS"/>
</dbReference>
<feature type="region of interest" description="Disordered" evidence="9">
    <location>
        <begin position="446"/>
        <end position="473"/>
    </location>
</feature>
<dbReference type="GeneID" id="80885996"/>
<dbReference type="PROSITE" id="PS01219">
    <property type="entry name" value="AMMONIUM_TRANSP"/>
    <property type="match status" value="1"/>
</dbReference>
<dbReference type="GO" id="GO:0008519">
    <property type="term" value="F:ammonium channel activity"/>
    <property type="evidence" value="ECO:0007669"/>
    <property type="project" value="InterPro"/>
</dbReference>
<feature type="transmembrane region" description="Helical" evidence="8">
    <location>
        <begin position="207"/>
        <end position="224"/>
    </location>
</feature>
<keyword evidence="3 8" id="KW-0813">Transport</keyword>
<gene>
    <name evidence="11" type="ORF">POJ06DRAFT_304131</name>
</gene>
<feature type="transmembrane region" description="Helical" evidence="8">
    <location>
        <begin position="47"/>
        <end position="66"/>
    </location>
</feature>
<dbReference type="InterPro" id="IPR001905">
    <property type="entry name" value="Ammonium_transpt"/>
</dbReference>
<sequence length="473" mass="50167">MSTTSWLDTGDNAWQLTAGSLVGLQSIPGLVVLYAGIVKRKWAINSAFMAFYAFAAVLICWVVWAYKMAFGNQWGSAPFVGTPGPIISMGDELKQAVLPTSGITANFPMSTMVYFQFVFAAITVVIMAGAFLGRMNFTAWMIFVPLWITFSYTVGAFSLWGGGFLATRGVIDYSGGYVIHVSAGTAGFVGAAWIGPRLLKDRDDFQPNNVLLTLVGAGILWTGWNGFNGGDPYAASADAGAAVLNTNIATAMSILVWTMLDIIFFKKPAVIGAVQGMITGLVAITPAAGVVAGWGAIVIGVLSGSIPWLSMNIIGKKVWLFQYVDDTLGVYHTHTVAGVTGGMMVGVFATADGCAAFGLTSPGGAIEGNWKQVWLQLVGALFIFGLNIFMTSVIMAFIKYVLRIPLRMSEEMLLIGDDAVHGEDAYAFGDGRRSILHGDTERVPVSGDGELGVIQGVAPPSSDRELEPAESAK</sequence>
<comment type="caution">
    <text evidence="8">Lacks conserved residue(s) required for the propagation of feature annotation.</text>
</comment>
<evidence type="ECO:0000313" key="11">
    <source>
        <dbReference type="EMBL" id="KAJ8096602.1"/>
    </source>
</evidence>
<comment type="caution">
    <text evidence="11">The sequence shown here is derived from an EMBL/GenBank/DDBJ whole genome shotgun (WGS) entry which is preliminary data.</text>
</comment>
<feature type="compositionally biased region" description="Basic and acidic residues" evidence="9">
    <location>
        <begin position="462"/>
        <end position="473"/>
    </location>
</feature>
<dbReference type="NCBIfam" id="TIGR00836">
    <property type="entry name" value="amt"/>
    <property type="match status" value="1"/>
</dbReference>
<accession>A0AAD7QMG8</accession>
<evidence type="ECO:0000256" key="9">
    <source>
        <dbReference type="SAM" id="MobiDB-lite"/>
    </source>
</evidence>
<evidence type="ECO:0000256" key="6">
    <source>
        <dbReference type="ARBA" id="ARBA00023136"/>
    </source>
</evidence>